<proteinExistence type="inferred from homology"/>
<evidence type="ECO:0000256" key="12">
    <source>
        <dbReference type="ARBA" id="ARBA00022989"/>
    </source>
</evidence>
<evidence type="ECO:0000256" key="10">
    <source>
        <dbReference type="ARBA" id="ARBA00022847"/>
    </source>
</evidence>
<feature type="transmembrane region" description="Helical" evidence="18">
    <location>
        <begin position="127"/>
        <end position="148"/>
    </location>
</feature>
<comment type="subcellular location">
    <subcellularLocation>
        <location evidence="1">Membrane</location>
        <topology evidence="1">Multi-pass membrane protein</topology>
    </subcellularLocation>
</comment>
<dbReference type="GO" id="GO:0015293">
    <property type="term" value="F:symporter activity"/>
    <property type="evidence" value="ECO:0007669"/>
    <property type="project" value="UniProtKB-KW"/>
</dbReference>
<feature type="transmembrane region" description="Helical" evidence="18">
    <location>
        <begin position="198"/>
        <end position="221"/>
    </location>
</feature>
<gene>
    <name evidence="20" type="ORF">FPAR1323_LOCUS13506</name>
</gene>
<keyword evidence="15 18" id="KW-0472">Membrane</keyword>
<dbReference type="AlphaFoldDB" id="A0A7S2G6T6"/>
<comment type="similarity">
    <text evidence="2">Belongs to the Ca(2+):cation antiporter (CaCA) (TC 2.A.19) family. SLC24A subfamily.</text>
</comment>
<keyword evidence="11" id="KW-0630">Potassium</keyword>
<keyword evidence="10" id="KW-0769">Symport</keyword>
<evidence type="ECO:0000256" key="2">
    <source>
        <dbReference type="ARBA" id="ARBA00005364"/>
    </source>
</evidence>
<keyword evidence="8" id="KW-0732">Signal</keyword>
<keyword evidence="13" id="KW-0915">Sodium</keyword>
<feature type="transmembrane region" description="Helical" evidence="18">
    <location>
        <begin position="258"/>
        <end position="278"/>
    </location>
</feature>
<dbReference type="GO" id="GO:0008273">
    <property type="term" value="F:calcium, potassium:sodium antiporter activity"/>
    <property type="evidence" value="ECO:0007669"/>
    <property type="project" value="TreeGrafter"/>
</dbReference>
<reference evidence="20" key="1">
    <citation type="submission" date="2021-01" db="EMBL/GenBank/DDBJ databases">
        <authorList>
            <person name="Corre E."/>
            <person name="Pelletier E."/>
            <person name="Niang G."/>
            <person name="Scheremetjew M."/>
            <person name="Finn R."/>
            <person name="Kale V."/>
            <person name="Holt S."/>
            <person name="Cochrane G."/>
            <person name="Meng A."/>
            <person name="Brown T."/>
            <person name="Cohen L."/>
        </authorList>
    </citation>
    <scope>NUCLEOTIDE SEQUENCE</scope>
    <source>
        <strain evidence="20">RCC1693</strain>
    </source>
</reference>
<dbReference type="FunFam" id="1.20.1420.30:FF:000009">
    <property type="entry name" value="sodium/potassium/calcium exchanger 5 isoform X2"/>
    <property type="match status" value="1"/>
</dbReference>
<feature type="transmembrane region" description="Helical" evidence="18">
    <location>
        <begin position="489"/>
        <end position="510"/>
    </location>
</feature>
<evidence type="ECO:0000256" key="8">
    <source>
        <dbReference type="ARBA" id="ARBA00022729"/>
    </source>
</evidence>
<evidence type="ECO:0000256" key="6">
    <source>
        <dbReference type="ARBA" id="ARBA00022568"/>
    </source>
</evidence>
<feature type="domain" description="Sodium/calcium exchanger membrane region" evidence="19">
    <location>
        <begin position="386"/>
        <end position="534"/>
    </location>
</feature>
<keyword evidence="4" id="KW-0050">Antiport</keyword>
<keyword evidence="14" id="KW-0406">Ion transport</keyword>
<evidence type="ECO:0000256" key="3">
    <source>
        <dbReference type="ARBA" id="ARBA00022448"/>
    </source>
</evidence>
<evidence type="ECO:0000256" key="17">
    <source>
        <dbReference type="SAM" id="MobiDB-lite"/>
    </source>
</evidence>
<dbReference type="InterPro" id="IPR004481">
    <property type="entry name" value="K/Na/Ca-exchanger"/>
</dbReference>
<keyword evidence="16" id="KW-0739">Sodium transport</keyword>
<evidence type="ECO:0000256" key="14">
    <source>
        <dbReference type="ARBA" id="ARBA00023065"/>
    </source>
</evidence>
<feature type="transmembrane region" description="Helical" evidence="18">
    <location>
        <begin position="455"/>
        <end position="477"/>
    </location>
</feature>
<feature type="region of interest" description="Disordered" evidence="17">
    <location>
        <begin position="309"/>
        <end position="341"/>
    </location>
</feature>
<feature type="compositionally biased region" description="Acidic residues" evidence="17">
    <location>
        <begin position="321"/>
        <end position="335"/>
    </location>
</feature>
<keyword evidence="6" id="KW-0109">Calcium transport</keyword>
<feature type="region of interest" description="Disordered" evidence="17">
    <location>
        <begin position="63"/>
        <end position="101"/>
    </location>
</feature>
<keyword evidence="5" id="KW-0633">Potassium transport</keyword>
<evidence type="ECO:0000256" key="11">
    <source>
        <dbReference type="ARBA" id="ARBA00022958"/>
    </source>
</evidence>
<name>A0A7S2G6T6_9STRA</name>
<evidence type="ECO:0000313" key="20">
    <source>
        <dbReference type="EMBL" id="CAD9435814.1"/>
    </source>
</evidence>
<evidence type="ECO:0000256" key="16">
    <source>
        <dbReference type="ARBA" id="ARBA00023201"/>
    </source>
</evidence>
<dbReference type="GO" id="GO:0005886">
    <property type="term" value="C:plasma membrane"/>
    <property type="evidence" value="ECO:0007669"/>
    <property type="project" value="TreeGrafter"/>
</dbReference>
<keyword evidence="3" id="KW-0813">Transport</keyword>
<feature type="transmembrane region" description="Helical" evidence="18">
    <location>
        <begin position="516"/>
        <end position="535"/>
    </location>
</feature>
<dbReference type="Pfam" id="PF01699">
    <property type="entry name" value="Na_Ca_ex"/>
    <property type="match status" value="2"/>
</dbReference>
<keyword evidence="7 18" id="KW-0812">Transmembrane</keyword>
<evidence type="ECO:0000256" key="13">
    <source>
        <dbReference type="ARBA" id="ARBA00023053"/>
    </source>
</evidence>
<evidence type="ECO:0000259" key="19">
    <source>
        <dbReference type="Pfam" id="PF01699"/>
    </source>
</evidence>
<evidence type="ECO:0000256" key="9">
    <source>
        <dbReference type="ARBA" id="ARBA00022837"/>
    </source>
</evidence>
<dbReference type="PANTHER" id="PTHR10846">
    <property type="entry name" value="SODIUM/POTASSIUM/CALCIUM EXCHANGER"/>
    <property type="match status" value="1"/>
</dbReference>
<protein>
    <recommendedName>
        <fullName evidence="19">Sodium/calcium exchanger membrane region domain-containing protein</fullName>
    </recommendedName>
</protein>
<evidence type="ECO:0000256" key="5">
    <source>
        <dbReference type="ARBA" id="ARBA00022538"/>
    </source>
</evidence>
<evidence type="ECO:0000256" key="18">
    <source>
        <dbReference type="SAM" id="Phobius"/>
    </source>
</evidence>
<feature type="domain" description="Sodium/calcium exchanger membrane region" evidence="19">
    <location>
        <begin position="134"/>
        <end position="277"/>
    </location>
</feature>
<evidence type="ECO:0000256" key="7">
    <source>
        <dbReference type="ARBA" id="ARBA00022692"/>
    </source>
</evidence>
<organism evidence="20">
    <name type="scientific">Florenciella parvula</name>
    <dbReference type="NCBI Taxonomy" id="236787"/>
    <lineage>
        <taxon>Eukaryota</taxon>
        <taxon>Sar</taxon>
        <taxon>Stramenopiles</taxon>
        <taxon>Ochrophyta</taxon>
        <taxon>Dictyochophyceae</taxon>
        <taxon>Florenciellales</taxon>
        <taxon>Florenciella</taxon>
    </lineage>
</organism>
<keyword evidence="9" id="KW-0106">Calcium</keyword>
<dbReference type="PANTHER" id="PTHR10846:SF8">
    <property type="entry name" value="INNER MEMBRANE PROTEIN YRBG"/>
    <property type="match status" value="1"/>
</dbReference>
<dbReference type="InterPro" id="IPR044880">
    <property type="entry name" value="NCX_ion-bd_dom_sf"/>
</dbReference>
<dbReference type="NCBIfam" id="TIGR00367">
    <property type="entry name" value="calcium/sodium antiporter"/>
    <property type="match status" value="1"/>
</dbReference>
<feature type="transmembrane region" description="Helical" evidence="18">
    <location>
        <begin position="233"/>
        <end position="252"/>
    </location>
</feature>
<dbReference type="InterPro" id="IPR004837">
    <property type="entry name" value="NaCa_Exmemb"/>
</dbReference>
<evidence type="ECO:0000256" key="15">
    <source>
        <dbReference type="ARBA" id="ARBA00023136"/>
    </source>
</evidence>
<dbReference type="Gene3D" id="1.20.1420.30">
    <property type="entry name" value="NCX, central ion-binding region"/>
    <property type="match status" value="2"/>
</dbReference>
<dbReference type="GO" id="GO:0005262">
    <property type="term" value="F:calcium channel activity"/>
    <property type="evidence" value="ECO:0007669"/>
    <property type="project" value="TreeGrafter"/>
</dbReference>
<evidence type="ECO:0000256" key="1">
    <source>
        <dbReference type="ARBA" id="ARBA00004141"/>
    </source>
</evidence>
<accession>A0A7S2G6T6</accession>
<feature type="transmembrane region" description="Helical" evidence="18">
    <location>
        <begin position="420"/>
        <end position="443"/>
    </location>
</feature>
<feature type="transmembrane region" description="Helical" evidence="18">
    <location>
        <begin position="353"/>
        <end position="370"/>
    </location>
</feature>
<keyword evidence="12 18" id="KW-1133">Transmembrane helix</keyword>
<dbReference type="GO" id="GO:0006874">
    <property type="term" value="P:intracellular calcium ion homeostasis"/>
    <property type="evidence" value="ECO:0007669"/>
    <property type="project" value="TreeGrafter"/>
</dbReference>
<feature type="transmembrane region" description="Helical" evidence="18">
    <location>
        <begin position="385"/>
        <end position="408"/>
    </location>
</feature>
<dbReference type="EMBL" id="HBGT01025961">
    <property type="protein sequence ID" value="CAD9435814.1"/>
    <property type="molecule type" value="Transcribed_RNA"/>
</dbReference>
<evidence type="ECO:0000256" key="4">
    <source>
        <dbReference type="ARBA" id="ARBA00022449"/>
    </source>
</evidence>
<sequence length="539" mass="57522">MEGQQTEAGASALVATVAPTGRRRLRHKLTKEEKRWKLKIGTAAQSMVLLGVVGFSGRAMWSAPSTPWSPAESAHAYPQTDRRLDETASSDTPSAMPTAVPSGTAMPSVYHDPKCDSHGIDTSTGGLMLKIGGIIFIFVGIAIVCDEYFQPALEAISEALDLSADVAGATFLAAGSSAPELFTSLSDAFSVCPASMGIGTIVGSAMFNILVIVALSCAVAGQSGASLLIDWRPVARDVTYYTISILMMAAFFDDGKVTVAEAAIMVVAYFSYIVFMMFNEKVMAQCSSKVAPDDDKSKQGDVDAAAAALEGGGDEKKASEDSADGGEDGEDDDDGPFWHRITETPEGANPLSWILYLLSLPFLIGFALTVPDCDHPTFTNCFKQIYWVSFLNCILWIGILCHFMVEWAHECAIILDVDPIVVALVVLATGTSIPDAIGSMVAAKNGEANMAISNAVGSNVFDILLGLGLPWVLSGLTKGEAMIVRRDGIIEYVGILFGTVFLFLLILIVFRWKMNSTVGGMMFFLYCAFVVYCLLKADG</sequence>